<feature type="domain" description="DAGKc" evidence="5">
    <location>
        <begin position="114"/>
        <end position="263"/>
    </location>
</feature>
<dbReference type="InterPro" id="IPR017438">
    <property type="entry name" value="ATP-NAD_kinase_N"/>
</dbReference>
<keyword evidence="4" id="KW-0067">ATP-binding</keyword>
<dbReference type="Gene3D" id="3.40.50.10330">
    <property type="entry name" value="Probable inorganic polyphosphate/atp-NAD kinase, domain 1"/>
    <property type="match status" value="1"/>
</dbReference>
<dbReference type="SMART" id="SM00046">
    <property type="entry name" value="DAGKc"/>
    <property type="match status" value="1"/>
</dbReference>
<accession>A0A267DMU1</accession>
<name>A0A267DMU1_9PLAT</name>
<dbReference type="AlphaFoldDB" id="A0A267DMU1"/>
<evidence type="ECO:0000256" key="4">
    <source>
        <dbReference type="ARBA" id="ARBA00022840"/>
    </source>
</evidence>
<sequence>MASVDSSSGDGNNGLAKLSLSTAGFSYAGSELIRWSDTIGCHCERSRSVCSLTVFAYPRHRRSGKRERRVIRWQIGGFQDAKECQLHLLAALKSVGNSAGAPPVEPDGPCPSVTWPKPCLILLNPRSGSGKAYDLFLRHVNPILADADFPYQLVVTRSLDHVRELSTSVPIDSVSGIVIVSGDGLVYEVVNSLLNRPDAEAAVRSIPIGVVPAGSGNAVVSSLLNYLGEFHPDNLIQHAALSLVKHRPDSLINLDVGVIQTPTNTDRPLHCVLSVTWGLIADVDAESERFRILGGARFGLLLTKKCLAGIKRYRGRLSYLPADPANQLIDSLPNFDQPVPTSWTVLERDFYTIGALLMSHLAEDFFPVTDWQPDDGLWRLFCVYPCSRSQFLRGFTGAAKGRLEGDSIEVIRARAFRLEPLTPGGHMMIDGEPMSYGPVQGWVMPGKVRVLMSGKCQDMPAGDK</sequence>
<reference evidence="6 7" key="1">
    <citation type="submission" date="2017-06" db="EMBL/GenBank/DDBJ databases">
        <title>A platform for efficient transgenesis in Macrostomum lignano, a flatworm model organism for stem cell research.</title>
        <authorList>
            <person name="Berezikov E."/>
        </authorList>
    </citation>
    <scope>NUCLEOTIDE SEQUENCE [LARGE SCALE GENOMIC DNA]</scope>
    <source>
        <strain evidence="6">DV1</strain>
        <tissue evidence="6">Whole organism</tissue>
    </source>
</reference>
<dbReference type="InterPro" id="IPR001206">
    <property type="entry name" value="Diacylglycerol_kinase_cat_dom"/>
</dbReference>
<dbReference type="GO" id="GO:0005737">
    <property type="term" value="C:cytoplasm"/>
    <property type="evidence" value="ECO:0007669"/>
    <property type="project" value="TreeGrafter"/>
</dbReference>
<dbReference type="PANTHER" id="PTHR12358">
    <property type="entry name" value="SPHINGOSINE KINASE"/>
    <property type="match status" value="1"/>
</dbReference>
<dbReference type="Proteomes" id="UP000215902">
    <property type="component" value="Unassembled WGS sequence"/>
</dbReference>
<keyword evidence="3" id="KW-0418">Kinase</keyword>
<dbReference type="GO" id="GO:0001727">
    <property type="term" value="F:lipid kinase activity"/>
    <property type="evidence" value="ECO:0007669"/>
    <property type="project" value="TreeGrafter"/>
</dbReference>
<dbReference type="EMBL" id="NIVC01003773">
    <property type="protein sequence ID" value="PAA49862.1"/>
    <property type="molecule type" value="Genomic_DNA"/>
</dbReference>
<dbReference type="Pfam" id="PF00781">
    <property type="entry name" value="DAGK_cat"/>
    <property type="match status" value="1"/>
</dbReference>
<evidence type="ECO:0000259" key="5">
    <source>
        <dbReference type="PROSITE" id="PS50146"/>
    </source>
</evidence>
<dbReference type="SUPFAM" id="SSF111331">
    <property type="entry name" value="NAD kinase/diacylglycerol kinase-like"/>
    <property type="match status" value="1"/>
</dbReference>
<organism evidence="6 7">
    <name type="scientific">Macrostomum lignano</name>
    <dbReference type="NCBI Taxonomy" id="282301"/>
    <lineage>
        <taxon>Eukaryota</taxon>
        <taxon>Metazoa</taxon>
        <taxon>Spiralia</taxon>
        <taxon>Lophotrochozoa</taxon>
        <taxon>Platyhelminthes</taxon>
        <taxon>Rhabditophora</taxon>
        <taxon>Macrostomorpha</taxon>
        <taxon>Macrostomida</taxon>
        <taxon>Macrostomidae</taxon>
        <taxon>Macrostomum</taxon>
    </lineage>
</organism>
<protein>
    <recommendedName>
        <fullName evidence="5">DAGKc domain-containing protein</fullName>
    </recommendedName>
</protein>
<evidence type="ECO:0000313" key="7">
    <source>
        <dbReference type="Proteomes" id="UP000215902"/>
    </source>
</evidence>
<keyword evidence="1" id="KW-0808">Transferase</keyword>
<evidence type="ECO:0000313" key="6">
    <source>
        <dbReference type="EMBL" id="PAA49862.1"/>
    </source>
</evidence>
<dbReference type="PANTHER" id="PTHR12358:SF112">
    <property type="entry name" value="LD11247P-RELATED"/>
    <property type="match status" value="1"/>
</dbReference>
<dbReference type="InterPro" id="IPR050187">
    <property type="entry name" value="Lipid_Phosphate_FormReg"/>
</dbReference>
<dbReference type="OrthoDB" id="3853857at2759"/>
<dbReference type="GO" id="GO:0016020">
    <property type="term" value="C:membrane"/>
    <property type="evidence" value="ECO:0007669"/>
    <property type="project" value="TreeGrafter"/>
</dbReference>
<evidence type="ECO:0000256" key="1">
    <source>
        <dbReference type="ARBA" id="ARBA00022679"/>
    </source>
</evidence>
<gene>
    <name evidence="6" type="ORF">BOX15_Mlig028845g1</name>
</gene>
<dbReference type="Gene3D" id="2.60.200.40">
    <property type="match status" value="1"/>
</dbReference>
<dbReference type="STRING" id="282301.A0A267DMU1"/>
<keyword evidence="2" id="KW-0547">Nucleotide-binding</keyword>
<evidence type="ECO:0000256" key="2">
    <source>
        <dbReference type="ARBA" id="ARBA00022741"/>
    </source>
</evidence>
<dbReference type="InterPro" id="IPR045540">
    <property type="entry name" value="YegS/DAGK_C"/>
</dbReference>
<dbReference type="GO" id="GO:0046512">
    <property type="term" value="P:sphingosine biosynthetic process"/>
    <property type="evidence" value="ECO:0007669"/>
    <property type="project" value="TreeGrafter"/>
</dbReference>
<dbReference type="PROSITE" id="PS50146">
    <property type="entry name" value="DAGK"/>
    <property type="match status" value="1"/>
</dbReference>
<dbReference type="GO" id="GO:0005524">
    <property type="term" value="F:ATP binding"/>
    <property type="evidence" value="ECO:0007669"/>
    <property type="project" value="UniProtKB-KW"/>
</dbReference>
<dbReference type="Pfam" id="PF19279">
    <property type="entry name" value="YegS_C"/>
    <property type="match status" value="1"/>
</dbReference>
<proteinExistence type="predicted"/>
<evidence type="ECO:0000256" key="3">
    <source>
        <dbReference type="ARBA" id="ARBA00022777"/>
    </source>
</evidence>
<comment type="caution">
    <text evidence="6">The sequence shown here is derived from an EMBL/GenBank/DDBJ whole genome shotgun (WGS) entry which is preliminary data.</text>
</comment>
<dbReference type="InterPro" id="IPR016064">
    <property type="entry name" value="NAD/diacylglycerol_kinase_sf"/>
</dbReference>
<keyword evidence="7" id="KW-1185">Reference proteome</keyword>